<dbReference type="PANTHER" id="PTHR12587:SF21">
    <property type="entry name" value="PPFIA-BINDING PROTEIN 1A"/>
    <property type="match status" value="1"/>
</dbReference>
<dbReference type="PROSITE" id="PS50105">
    <property type="entry name" value="SAM_DOMAIN"/>
    <property type="match status" value="2"/>
</dbReference>
<dbReference type="FunFam" id="1.10.150.50:FF:000017">
    <property type="entry name" value="Liprin-beta-1 isoform 1"/>
    <property type="match status" value="1"/>
</dbReference>
<reference evidence="8" key="1">
    <citation type="submission" date="2025-08" db="UniProtKB">
        <authorList>
            <consortium name="Ensembl"/>
        </authorList>
    </citation>
    <scope>IDENTIFICATION</scope>
</reference>
<dbReference type="InterPro" id="IPR013761">
    <property type="entry name" value="SAM/pointed_sf"/>
</dbReference>
<dbReference type="Ensembl" id="ENSCCRT00015015438.1">
    <property type="protein sequence ID" value="ENSCCRP00015014905.1"/>
    <property type="gene ID" value="ENSCCRG00015006680.1"/>
</dbReference>
<dbReference type="InterPro" id="IPR037619">
    <property type="entry name" value="LIPB1/2_SAM_3rd"/>
</dbReference>
<evidence type="ECO:0000313" key="8">
    <source>
        <dbReference type="Ensembl" id="ENSCCRP00015014905.1"/>
    </source>
</evidence>
<dbReference type="FunFam" id="1.10.150.50:FF:000005">
    <property type="entry name" value="Liprin-beta-1 isoform 1"/>
    <property type="match status" value="1"/>
</dbReference>
<dbReference type="InterPro" id="IPR029515">
    <property type="entry name" value="Liprin"/>
</dbReference>
<dbReference type="Proteomes" id="UP000694700">
    <property type="component" value="Unplaced"/>
</dbReference>
<dbReference type="InterPro" id="IPR058914">
    <property type="entry name" value="LIPB1/2_CC"/>
</dbReference>
<evidence type="ECO:0000256" key="6">
    <source>
        <dbReference type="SAM" id="MobiDB-lite"/>
    </source>
</evidence>
<keyword evidence="2" id="KW-0597">Phosphoprotein</keyword>
<evidence type="ECO:0000256" key="2">
    <source>
        <dbReference type="ARBA" id="ARBA00022553"/>
    </source>
</evidence>
<feature type="region of interest" description="Disordered" evidence="6">
    <location>
        <begin position="310"/>
        <end position="385"/>
    </location>
</feature>
<evidence type="ECO:0000256" key="4">
    <source>
        <dbReference type="ARBA" id="ARBA00023054"/>
    </source>
</evidence>
<dbReference type="Gene3D" id="1.10.150.50">
    <property type="entry name" value="Transcription Factor, Ets-1"/>
    <property type="match status" value="3"/>
</dbReference>
<sequence>MMCDASEMLAAALEQMDGIIAGSKAMNYTNGLFDCQSPTSPFLGSLRVLHLLEDLRAALDLMDPEEKESLRSQVSETTAEGLMEWLQSRLTNGHGSAAGDLVNQERLTRLESDKECLVLQVSVLTDQVEVQGEKIRDLDSSLEEHRMKLNATEELLQQELLSRSALETEKLELLTEVSSLKLKLAAAEGDCRENEGLYQDVKDMRLQLTSMEDERQEYERSLNAAKEELISLQKQLEEREHALRRFQDQAMSEAPKTEQSQSREKDMEVQTMRSAVESLKAANEEKVNNKMSRYFVVTITSTTYKPRDEYTREGLCDTEMVSTGGTEETDEQPERSRLTSNNEDQASKNGGSPSISPTQPSSGGNESFGSKKTRSSFGRGFFKIRGNKMTSTAPSLIEGERKGTEHLDLAGVHTQKPKALETHLPEGKKKSKGIMKLFGRMKRSQSTSDDLDDSPESAFRRGGVRATAGPRLGWSRDLQRSNNNELDSPFSRWSKEQVCEWLQNQGLDLYVNQAQQWISSGQTLLKASQHDLEKDMGIRHPLHRKKLQLALQSLGSEEEDAMGKLDYNWVTRWLDDIGLPQYKSQFDEGRVDGRMLHYMTVDDLLGLKVGSVLHHLSIKRAIQVLRINCYDPSCLRRRPTENNPTPAEICQWTNHRVMEWLRSVDLAEYAPNLRGSGVHGGLMVLEPRFNVETMALLLNIPPNKTLLRRHLATNFHLLIGSEAQRLKQEYLENPDYTVLTATAKVKPRRLSFGSFGTLRRKRQEEMEEYVCPMDVQMPQSSSFNKGLCVYEDSLDQLEQMEDSEGTVQQIGAFSKGINNLTSMLKEDEFFMEASSCSPETSAIDDN</sequence>
<organism evidence="8 9">
    <name type="scientific">Cyprinus carpio</name>
    <name type="common">Common carp</name>
    <dbReference type="NCBI Taxonomy" id="7962"/>
    <lineage>
        <taxon>Eukaryota</taxon>
        <taxon>Metazoa</taxon>
        <taxon>Chordata</taxon>
        <taxon>Craniata</taxon>
        <taxon>Vertebrata</taxon>
        <taxon>Euteleostomi</taxon>
        <taxon>Actinopterygii</taxon>
        <taxon>Neopterygii</taxon>
        <taxon>Teleostei</taxon>
        <taxon>Ostariophysi</taxon>
        <taxon>Cypriniformes</taxon>
        <taxon>Cyprinidae</taxon>
        <taxon>Cyprininae</taxon>
        <taxon>Cyprinus</taxon>
    </lineage>
</organism>
<dbReference type="CDD" id="cd09566">
    <property type="entry name" value="SAM_liprin-beta1_2_repeat2"/>
    <property type="match status" value="1"/>
</dbReference>
<evidence type="ECO:0000313" key="9">
    <source>
        <dbReference type="Proteomes" id="UP000694700"/>
    </source>
</evidence>
<dbReference type="AlphaFoldDB" id="A0A8C1T010"/>
<comment type="function">
    <text evidence="5">May regulate the disassembly of focal adhesions. Did not bind receptor-like tyrosine phosphatases type 2A.</text>
</comment>
<dbReference type="SMART" id="SM00454">
    <property type="entry name" value="SAM"/>
    <property type="match status" value="3"/>
</dbReference>
<dbReference type="CDD" id="cd09569">
    <property type="entry name" value="SAM_liprin-beta1_2_repeat3"/>
    <property type="match status" value="1"/>
</dbReference>
<dbReference type="GO" id="GO:0005829">
    <property type="term" value="C:cytosol"/>
    <property type="evidence" value="ECO:0007669"/>
    <property type="project" value="UniProtKB-ARBA"/>
</dbReference>
<dbReference type="Pfam" id="PF26022">
    <property type="entry name" value="CC_Liprin_beta"/>
    <property type="match status" value="1"/>
</dbReference>
<dbReference type="InterPro" id="IPR037618">
    <property type="entry name" value="LIPB1/2_SAM_2nd"/>
</dbReference>
<feature type="region of interest" description="Disordered" evidence="6">
    <location>
        <begin position="246"/>
        <end position="272"/>
    </location>
</feature>
<comment type="similarity">
    <text evidence="1">Belongs to the liprin family. Liprin-beta subfamily.</text>
</comment>
<evidence type="ECO:0000259" key="7">
    <source>
        <dbReference type="PROSITE" id="PS50105"/>
    </source>
</evidence>
<feature type="domain" description="SAM" evidence="7">
    <location>
        <begin position="493"/>
        <end position="557"/>
    </location>
</feature>
<dbReference type="PANTHER" id="PTHR12587">
    <property type="entry name" value="LAR INTERACTING PROTEIN LIP -RELATED PROTEIN"/>
    <property type="match status" value="1"/>
</dbReference>
<dbReference type="InterPro" id="IPR001660">
    <property type="entry name" value="SAM"/>
</dbReference>
<accession>A0A8C1T010</accession>
<protein>
    <submittedName>
        <fullName evidence="8">PPFIA binding protein 1a</fullName>
    </submittedName>
</protein>
<evidence type="ECO:0000256" key="3">
    <source>
        <dbReference type="ARBA" id="ARBA00022737"/>
    </source>
</evidence>
<feature type="domain" description="SAM" evidence="7">
    <location>
        <begin position="565"/>
        <end position="628"/>
    </location>
</feature>
<dbReference type="FunFam" id="1.10.150.50:FF:000007">
    <property type="entry name" value="Liprin-beta-1 isoform 1"/>
    <property type="match status" value="1"/>
</dbReference>
<evidence type="ECO:0000256" key="5">
    <source>
        <dbReference type="ARBA" id="ARBA00060046"/>
    </source>
</evidence>
<feature type="region of interest" description="Disordered" evidence="6">
    <location>
        <begin position="439"/>
        <end position="465"/>
    </location>
</feature>
<name>A0A8C1T010_CYPCA</name>
<dbReference type="Pfam" id="PF00536">
    <property type="entry name" value="SAM_1"/>
    <property type="match status" value="2"/>
</dbReference>
<keyword evidence="4" id="KW-0175">Coiled coil</keyword>
<proteinExistence type="inferred from homology"/>
<dbReference type="CDD" id="cd09563">
    <property type="entry name" value="SAM_liprin-beta1_2_repeat1"/>
    <property type="match status" value="1"/>
</dbReference>
<dbReference type="InterPro" id="IPR037617">
    <property type="entry name" value="LIPB1/2_SAM_1"/>
</dbReference>
<keyword evidence="3" id="KW-0677">Repeat</keyword>
<dbReference type="Pfam" id="PF07647">
    <property type="entry name" value="SAM_2"/>
    <property type="match status" value="1"/>
</dbReference>
<dbReference type="GO" id="GO:0048786">
    <property type="term" value="C:presynaptic active zone"/>
    <property type="evidence" value="ECO:0007669"/>
    <property type="project" value="TreeGrafter"/>
</dbReference>
<feature type="compositionally biased region" description="Polar residues" evidence="6">
    <location>
        <begin position="338"/>
        <end position="370"/>
    </location>
</feature>
<dbReference type="GO" id="GO:0007528">
    <property type="term" value="P:neuromuscular junction development"/>
    <property type="evidence" value="ECO:0007669"/>
    <property type="project" value="TreeGrafter"/>
</dbReference>
<dbReference type="SUPFAM" id="SSF47769">
    <property type="entry name" value="SAM/Pointed domain"/>
    <property type="match status" value="3"/>
</dbReference>
<feature type="region of interest" description="Disordered" evidence="6">
    <location>
        <begin position="470"/>
        <end position="489"/>
    </location>
</feature>
<evidence type="ECO:0000256" key="1">
    <source>
        <dbReference type="ARBA" id="ARBA00007547"/>
    </source>
</evidence>